<feature type="repeat" description="TPR" evidence="1">
    <location>
        <begin position="511"/>
        <end position="544"/>
    </location>
</feature>
<gene>
    <name evidence="2" type="ORF">HXK21_08455</name>
</gene>
<evidence type="ECO:0000313" key="3">
    <source>
        <dbReference type="Proteomes" id="UP000704068"/>
    </source>
</evidence>
<keyword evidence="1" id="KW-0802">TPR repeat</keyword>
<accession>A0A929X0T1</accession>
<proteinExistence type="predicted"/>
<dbReference type="SMART" id="SM00028">
    <property type="entry name" value="TPR"/>
    <property type="match status" value="4"/>
</dbReference>
<reference evidence="2" key="1">
    <citation type="submission" date="2020-04" db="EMBL/GenBank/DDBJ databases">
        <title>Deep metagenomics examines the oral microbiome during advanced dental caries in children, revealing novel taxa and co-occurrences with host molecules.</title>
        <authorList>
            <person name="Baker J.L."/>
            <person name="Morton J.T."/>
            <person name="Dinis M."/>
            <person name="Alvarez R."/>
            <person name="Tran N.C."/>
            <person name="Knight R."/>
            <person name="Edlund A."/>
        </authorList>
    </citation>
    <scope>NUCLEOTIDE SEQUENCE</scope>
    <source>
        <strain evidence="2">JCVI_34_bin.1</strain>
    </source>
</reference>
<dbReference type="Gene3D" id="1.25.40.10">
    <property type="entry name" value="Tetratricopeptide repeat domain"/>
    <property type="match status" value="2"/>
</dbReference>
<dbReference type="AlphaFoldDB" id="A0A929X0T1"/>
<evidence type="ECO:0008006" key="4">
    <source>
        <dbReference type="Google" id="ProtNLM"/>
    </source>
</evidence>
<dbReference type="EMBL" id="JABZGR010000036">
    <property type="protein sequence ID" value="MBF0971053.1"/>
    <property type="molecule type" value="Genomic_DNA"/>
</dbReference>
<dbReference type="InterPro" id="IPR019734">
    <property type="entry name" value="TPR_rpt"/>
</dbReference>
<dbReference type="SUPFAM" id="SSF48452">
    <property type="entry name" value="TPR-like"/>
    <property type="match status" value="1"/>
</dbReference>
<dbReference type="InterPro" id="IPR011990">
    <property type="entry name" value="TPR-like_helical_dom_sf"/>
</dbReference>
<comment type="caution">
    <text evidence="2">The sequence shown here is derived from an EMBL/GenBank/DDBJ whole genome shotgun (WGS) entry which is preliminary data.</text>
</comment>
<dbReference type="RefSeq" id="WP_303764643.1">
    <property type="nucleotide sequence ID" value="NZ_JABZGR010000036.1"/>
</dbReference>
<evidence type="ECO:0000313" key="2">
    <source>
        <dbReference type="EMBL" id="MBF0971053.1"/>
    </source>
</evidence>
<organism evidence="2 3">
    <name type="scientific">Alloprevotella tannerae</name>
    <dbReference type="NCBI Taxonomy" id="76122"/>
    <lineage>
        <taxon>Bacteria</taxon>
        <taxon>Pseudomonadati</taxon>
        <taxon>Bacteroidota</taxon>
        <taxon>Bacteroidia</taxon>
        <taxon>Bacteroidales</taxon>
        <taxon>Prevotellaceae</taxon>
        <taxon>Alloprevotella</taxon>
    </lineage>
</organism>
<dbReference type="PROSITE" id="PS50005">
    <property type="entry name" value="TPR"/>
    <property type="match status" value="1"/>
</dbReference>
<sequence length="678" mass="78109">MDKNTFDILYKDTIESLRAHRLLDALNALSGLIPESEELAVTREDYIRLLDYFKQGLPDPDRETLFLQFINKAFLLSDKAKYDFLKTQLGTCFNRLYTLRETDEFYQIAASAPYDRGTYEQVSARLKDETLAEAQKQIILSALTLSVVYLFDAYKIQLLLENVTSSVLKIRARALSGLVLGCILHYDRLSRHADLTARLQLLADVPDFCSDLLTMQLQLMRTAWTKKDESKLRDEIMPDIYRAASKMTQGKDLDFTNPDELANLDLNPAWASDEEVDNIGKKMQALADMREQGVDTFYTTFAQISKTHVFFSDIKNWFTPFSLRHSVFGDRGESLSDLSGLFEMHAAGDTEKFGMFLMIDQLSSGQLDGIKQNIRQINEQQAALQDKIHQTDAVQTIAEEIRFCMQDLYRFFSLYRYRDKDANPFASFLSMVDLPLFKPILQTKEALVLLGNYAFREQEWTLAVSLFQKLDATMQGPEILEKSGYCCQQLKEWDRAIIYYERANLMRPDSAWTLRQLSVVCVQAAQYDKALKVFKQLEMLEPENANILLRYGECLILAGESEAAFEKLFKSDYLHSDARSTKALAWCSMLAEKYEQAEKYYKKLIDKEEAQAVDYQNAAHNAWLLGLLNEALARYRACLRLRKMDFAPADFFVEDVEFLNKRGKTNDDIQQMRDALNS</sequence>
<dbReference type="Proteomes" id="UP000704068">
    <property type="component" value="Unassembled WGS sequence"/>
</dbReference>
<dbReference type="Pfam" id="PF14559">
    <property type="entry name" value="TPR_19"/>
    <property type="match status" value="1"/>
</dbReference>
<name>A0A929X0T1_9BACT</name>
<evidence type="ECO:0000256" key="1">
    <source>
        <dbReference type="PROSITE-ProRule" id="PRU00339"/>
    </source>
</evidence>
<protein>
    <recommendedName>
        <fullName evidence="4">Tetratricopeptide repeat protein</fullName>
    </recommendedName>
</protein>